<evidence type="ECO:0000259" key="3">
    <source>
        <dbReference type="Pfam" id="PF01757"/>
    </source>
</evidence>
<evidence type="ECO:0000313" key="4">
    <source>
        <dbReference type="EMBL" id="SBW22326.1"/>
    </source>
</evidence>
<feature type="transmembrane region" description="Helical" evidence="2">
    <location>
        <begin position="58"/>
        <end position="74"/>
    </location>
</feature>
<keyword evidence="2" id="KW-1133">Transmembrane helix</keyword>
<name>A0A1C3NXP2_9ACTN</name>
<feature type="transmembrane region" description="Helical" evidence="2">
    <location>
        <begin position="252"/>
        <end position="270"/>
    </location>
</feature>
<accession>A0A1C3NXP2</accession>
<feature type="domain" description="Acyltransferase 3" evidence="3">
    <location>
        <begin position="19"/>
        <end position="345"/>
    </location>
</feature>
<keyword evidence="2" id="KW-0812">Transmembrane</keyword>
<dbReference type="Pfam" id="PF01757">
    <property type="entry name" value="Acyl_transf_3"/>
    <property type="match status" value="1"/>
</dbReference>
<evidence type="ECO:0000256" key="2">
    <source>
        <dbReference type="SAM" id="Phobius"/>
    </source>
</evidence>
<dbReference type="EMBL" id="FLUV01001036">
    <property type="protein sequence ID" value="SBW22326.1"/>
    <property type="molecule type" value="Genomic_DNA"/>
</dbReference>
<evidence type="ECO:0000313" key="5">
    <source>
        <dbReference type="Proteomes" id="UP000199013"/>
    </source>
</evidence>
<evidence type="ECO:0000256" key="1">
    <source>
        <dbReference type="SAM" id="MobiDB-lite"/>
    </source>
</evidence>
<proteinExistence type="predicted"/>
<feature type="transmembrane region" description="Helical" evidence="2">
    <location>
        <begin position="197"/>
        <end position="214"/>
    </location>
</feature>
<feature type="compositionally biased region" description="Low complexity" evidence="1">
    <location>
        <begin position="370"/>
        <end position="383"/>
    </location>
</feature>
<feature type="transmembrane region" description="Helical" evidence="2">
    <location>
        <begin position="21"/>
        <end position="38"/>
    </location>
</feature>
<feature type="transmembrane region" description="Helical" evidence="2">
    <location>
        <begin position="306"/>
        <end position="324"/>
    </location>
</feature>
<feature type="transmembrane region" description="Helical" evidence="2">
    <location>
        <begin position="172"/>
        <end position="190"/>
    </location>
</feature>
<dbReference type="PANTHER" id="PTHR23028">
    <property type="entry name" value="ACETYLTRANSFERASE"/>
    <property type="match status" value="1"/>
</dbReference>
<dbReference type="GO" id="GO:0016020">
    <property type="term" value="C:membrane"/>
    <property type="evidence" value="ECO:0007669"/>
    <property type="project" value="TreeGrafter"/>
</dbReference>
<protein>
    <submittedName>
        <fullName evidence="4">O-acetyl-transferase</fullName>
    </submittedName>
</protein>
<reference evidence="5" key="1">
    <citation type="submission" date="2016-02" db="EMBL/GenBank/DDBJ databases">
        <authorList>
            <person name="Wibberg D."/>
        </authorList>
    </citation>
    <scope>NUCLEOTIDE SEQUENCE [LARGE SCALE GENOMIC DNA]</scope>
</reference>
<sequence length="425" mass="47880">MPRRHERATIATTFDPRNNSLSFIRLTLAWIIVVYHAWTLGGFGQLRVGRFNPGELTVDSFFVISGFLITYSWTRTGTTRRFLWHRFLRILPGFWVCLIITAGIFAPLTWVHDNGSLDGYLQAGPHGPIQYVLANSMLRIRITDIAGTPHGVPFPEPSSGLRLAWNGSLWTLWWDVLCYLGLSALGLLGILKRRRHLVVLAAGGVWSALVVHWIDPDFAGRELGSQLAIGITRFVLLFLLGSLLFLYRERIILSWFLAALSVLAIASSLLISEMRIIFSLPLAYLIIWLGLRLPFRKTGNTNDITYGLYIYSFPFQQLMAVYGVHHHGVAPYYAACLSGTFILATTSWLLIERPVQQLKSWTPRKSARHPSGSSVPAVPSPRRSTNEDTYPTQHADAFTYPPNVSYEEPQTMPAKRKNSADEPEQ</sequence>
<keyword evidence="2" id="KW-0472">Membrane</keyword>
<dbReference type="GO" id="GO:0009103">
    <property type="term" value="P:lipopolysaccharide biosynthetic process"/>
    <property type="evidence" value="ECO:0007669"/>
    <property type="project" value="TreeGrafter"/>
</dbReference>
<organism evidence="4 5">
    <name type="scientific">Candidatus Protofrankia californiensis</name>
    <dbReference type="NCBI Taxonomy" id="1839754"/>
    <lineage>
        <taxon>Bacteria</taxon>
        <taxon>Bacillati</taxon>
        <taxon>Actinomycetota</taxon>
        <taxon>Actinomycetes</taxon>
        <taxon>Frankiales</taxon>
        <taxon>Frankiaceae</taxon>
        <taxon>Protofrankia</taxon>
    </lineage>
</organism>
<keyword evidence="5" id="KW-1185">Reference proteome</keyword>
<feature type="transmembrane region" description="Helical" evidence="2">
    <location>
        <begin position="226"/>
        <end position="247"/>
    </location>
</feature>
<dbReference type="GO" id="GO:0016747">
    <property type="term" value="F:acyltransferase activity, transferring groups other than amino-acyl groups"/>
    <property type="evidence" value="ECO:0007669"/>
    <property type="project" value="InterPro"/>
</dbReference>
<keyword evidence="4" id="KW-0808">Transferase</keyword>
<feature type="transmembrane region" description="Helical" evidence="2">
    <location>
        <begin position="330"/>
        <end position="351"/>
    </location>
</feature>
<dbReference type="Proteomes" id="UP000199013">
    <property type="component" value="Unassembled WGS sequence"/>
</dbReference>
<dbReference type="InterPro" id="IPR050879">
    <property type="entry name" value="Acyltransferase_3"/>
</dbReference>
<feature type="transmembrane region" description="Helical" evidence="2">
    <location>
        <begin position="276"/>
        <end position="294"/>
    </location>
</feature>
<dbReference type="AlphaFoldDB" id="A0A1C3NXP2"/>
<gene>
    <name evidence="4" type="ORF">FDG2_2469</name>
</gene>
<feature type="region of interest" description="Disordered" evidence="1">
    <location>
        <begin position="361"/>
        <end position="425"/>
    </location>
</feature>
<dbReference type="PANTHER" id="PTHR23028:SF53">
    <property type="entry name" value="ACYL_TRANSF_3 DOMAIN-CONTAINING PROTEIN"/>
    <property type="match status" value="1"/>
</dbReference>
<feature type="transmembrane region" description="Helical" evidence="2">
    <location>
        <begin position="86"/>
        <end position="110"/>
    </location>
</feature>
<dbReference type="InterPro" id="IPR002656">
    <property type="entry name" value="Acyl_transf_3_dom"/>
</dbReference>